<accession>A0AAV7QGX7</accession>
<comment type="caution">
    <text evidence="1">The sequence shown here is derived from an EMBL/GenBank/DDBJ whole genome shotgun (WGS) entry which is preliminary data.</text>
</comment>
<gene>
    <name evidence="1" type="ORF">NDU88_006078</name>
</gene>
<name>A0AAV7QGX7_PLEWA</name>
<evidence type="ECO:0000313" key="1">
    <source>
        <dbReference type="EMBL" id="KAJ1139711.1"/>
    </source>
</evidence>
<dbReference type="EMBL" id="JANPWB010000010">
    <property type="protein sequence ID" value="KAJ1139711.1"/>
    <property type="molecule type" value="Genomic_DNA"/>
</dbReference>
<sequence>MSAEKKVQDALRLLKEAGCLDMVPEDALVPRGRPGERRVGWRHLFWHVHPLRCVSQKKSAVSMRLRGGPGGNVGQDKGKVWRGVIPTRPSRMSEEMRQRAVLRANGNGSGHQLIIRAGRQNGAGLAGLAELSRRVEWRQREGGGLGWYAGH</sequence>
<dbReference type="Proteomes" id="UP001066276">
    <property type="component" value="Chromosome 6"/>
</dbReference>
<dbReference type="AlphaFoldDB" id="A0AAV7QGX7"/>
<organism evidence="1 2">
    <name type="scientific">Pleurodeles waltl</name>
    <name type="common">Iberian ribbed newt</name>
    <dbReference type="NCBI Taxonomy" id="8319"/>
    <lineage>
        <taxon>Eukaryota</taxon>
        <taxon>Metazoa</taxon>
        <taxon>Chordata</taxon>
        <taxon>Craniata</taxon>
        <taxon>Vertebrata</taxon>
        <taxon>Euteleostomi</taxon>
        <taxon>Amphibia</taxon>
        <taxon>Batrachia</taxon>
        <taxon>Caudata</taxon>
        <taxon>Salamandroidea</taxon>
        <taxon>Salamandridae</taxon>
        <taxon>Pleurodelinae</taxon>
        <taxon>Pleurodeles</taxon>
    </lineage>
</organism>
<evidence type="ECO:0000313" key="2">
    <source>
        <dbReference type="Proteomes" id="UP001066276"/>
    </source>
</evidence>
<protein>
    <submittedName>
        <fullName evidence="1">Uncharacterized protein</fullName>
    </submittedName>
</protein>
<reference evidence="1" key="1">
    <citation type="journal article" date="2022" name="bioRxiv">
        <title>Sequencing and chromosome-scale assembly of the giantPleurodeles waltlgenome.</title>
        <authorList>
            <person name="Brown T."/>
            <person name="Elewa A."/>
            <person name="Iarovenko S."/>
            <person name="Subramanian E."/>
            <person name="Araus A.J."/>
            <person name="Petzold A."/>
            <person name="Susuki M."/>
            <person name="Suzuki K.-i.T."/>
            <person name="Hayashi T."/>
            <person name="Toyoda A."/>
            <person name="Oliveira C."/>
            <person name="Osipova E."/>
            <person name="Leigh N.D."/>
            <person name="Simon A."/>
            <person name="Yun M.H."/>
        </authorList>
    </citation>
    <scope>NUCLEOTIDE SEQUENCE</scope>
    <source>
        <strain evidence="1">20211129_DDA</strain>
        <tissue evidence="1">Liver</tissue>
    </source>
</reference>
<proteinExistence type="predicted"/>
<keyword evidence="2" id="KW-1185">Reference proteome</keyword>